<evidence type="ECO:0000313" key="3">
    <source>
        <dbReference type="EMBL" id="CAB4197366.1"/>
    </source>
</evidence>
<dbReference type="EMBL" id="LR797025">
    <property type="protein sequence ID" value="CAB4182726.1"/>
    <property type="molecule type" value="Genomic_DNA"/>
</dbReference>
<evidence type="ECO:0000313" key="1">
    <source>
        <dbReference type="EMBL" id="CAB4176348.1"/>
    </source>
</evidence>
<sequence>MKYIWSRMWENYTPMAFWDYHFGKLPPLWLVNIEIWLCELFPDSWYDQND</sequence>
<name>A0A6J5RT71_9CAUD</name>
<dbReference type="EMBL" id="LR797258">
    <property type="protein sequence ID" value="CAB4197366.1"/>
    <property type="molecule type" value="Genomic_DNA"/>
</dbReference>
<reference evidence="3" key="1">
    <citation type="submission" date="2020-05" db="EMBL/GenBank/DDBJ databases">
        <authorList>
            <person name="Chiriac C."/>
            <person name="Salcher M."/>
            <person name="Ghai R."/>
            <person name="Kavagutti S V."/>
        </authorList>
    </citation>
    <scope>NUCLEOTIDE SEQUENCE</scope>
</reference>
<protein>
    <submittedName>
        <fullName evidence="3">Uncharacterized protein</fullName>
    </submittedName>
</protein>
<accession>A0A6J5RT71</accession>
<evidence type="ECO:0000313" key="5">
    <source>
        <dbReference type="EMBL" id="CAB5237969.1"/>
    </source>
</evidence>
<dbReference type="EMBL" id="LR796941">
    <property type="protein sequence ID" value="CAB4176348.1"/>
    <property type="molecule type" value="Genomic_DNA"/>
</dbReference>
<evidence type="ECO:0000313" key="2">
    <source>
        <dbReference type="EMBL" id="CAB4182726.1"/>
    </source>
</evidence>
<dbReference type="EMBL" id="LR797371">
    <property type="protein sequence ID" value="CAB4211281.1"/>
    <property type="molecule type" value="Genomic_DNA"/>
</dbReference>
<evidence type="ECO:0000313" key="4">
    <source>
        <dbReference type="EMBL" id="CAB4211281.1"/>
    </source>
</evidence>
<organism evidence="3">
    <name type="scientific">uncultured Caudovirales phage</name>
    <dbReference type="NCBI Taxonomy" id="2100421"/>
    <lineage>
        <taxon>Viruses</taxon>
        <taxon>Duplodnaviria</taxon>
        <taxon>Heunggongvirae</taxon>
        <taxon>Uroviricota</taxon>
        <taxon>Caudoviricetes</taxon>
        <taxon>Peduoviridae</taxon>
        <taxon>Maltschvirus</taxon>
        <taxon>Maltschvirus maltsch</taxon>
    </lineage>
</organism>
<gene>
    <name evidence="2" type="ORF">UFOVP1076_21</name>
    <name evidence="3" type="ORF">UFOVP1314_4</name>
    <name evidence="4" type="ORF">UFOVP1427_6</name>
    <name evidence="5" type="ORF">UFOVP1523_10</name>
    <name evidence="1" type="ORF">UFOVP991_21</name>
</gene>
<dbReference type="EMBL" id="LR798456">
    <property type="protein sequence ID" value="CAB5237969.1"/>
    <property type="molecule type" value="Genomic_DNA"/>
</dbReference>
<proteinExistence type="predicted"/>